<dbReference type="KEGG" id="npy:NPRO_21200"/>
<evidence type="ECO:0000313" key="2">
    <source>
        <dbReference type="EMBL" id="BBO24525.1"/>
    </source>
</evidence>
<evidence type="ECO:0000313" key="3">
    <source>
        <dbReference type="Proteomes" id="UP000662873"/>
    </source>
</evidence>
<dbReference type="Proteomes" id="UP000662873">
    <property type="component" value="Chromosome"/>
</dbReference>
<reference evidence="2" key="1">
    <citation type="journal article" name="DNA Res.">
        <title>The physiological potential of anammox bacteria as revealed by their core genome structure.</title>
        <authorList>
            <person name="Okubo T."/>
            <person name="Toyoda A."/>
            <person name="Fukuhara K."/>
            <person name="Uchiyama I."/>
            <person name="Harigaya Y."/>
            <person name="Kuroiwa M."/>
            <person name="Suzuki T."/>
            <person name="Murakami Y."/>
            <person name="Suwa Y."/>
            <person name="Takami H."/>
        </authorList>
    </citation>
    <scope>NUCLEOTIDE SEQUENCE</scope>
    <source>
        <strain evidence="2">317325-2</strain>
    </source>
</reference>
<proteinExistence type="predicted"/>
<sequence>MANLNVSCGSILRMSFLWVAALLIVALSPLASAQTHYKLVRTEVTKHVAGGQPETSRVEGGLKSMDINTSQPSFTSTGKLSISIPDRVENDQQTFSASARLDASWNLKSTVYNLNVGVNLIGSPKTVGKGDPGPWPTAGNHSLSVEVSIETSFAANSLVRKWSEGGKNYRSFSISGHTGVVQTLSGFSLTYIYEETKSEVKAEARPGRVEVLAVVGEVELSPGGDDSRAYELKPGDRINRWDRIVTGMDSSVKLRFEDGTVVDVSELTDMKVLCFIDAGAAVQTRLWIRGGEISASVNRSVERPSSFDVKTPTATCGVRGTKFTVRFHKQTGVATVRVTEGRVEVTPVNPSIQPVTLAPGQSAEVTLEGPIRSSKE</sequence>
<dbReference type="PANTHER" id="PTHR38731">
    <property type="entry name" value="LIPL45-RELATED LIPOPROTEIN-RELATED"/>
    <property type="match status" value="1"/>
</dbReference>
<protein>
    <submittedName>
        <fullName evidence="2">FecR protein</fullName>
    </submittedName>
</protein>
<name>A0A809RJ39_9BACT</name>
<evidence type="ECO:0000259" key="1">
    <source>
        <dbReference type="Pfam" id="PF04773"/>
    </source>
</evidence>
<gene>
    <name evidence="2" type="ORF">NPRO_21200</name>
</gene>
<dbReference type="AlphaFoldDB" id="A0A809RJ39"/>
<dbReference type="EMBL" id="AP021858">
    <property type="protein sequence ID" value="BBO24525.1"/>
    <property type="molecule type" value="Genomic_DNA"/>
</dbReference>
<feature type="domain" description="FecR protein" evidence="1">
    <location>
        <begin position="242"/>
        <end position="344"/>
    </location>
</feature>
<dbReference type="InterPro" id="IPR006860">
    <property type="entry name" value="FecR"/>
</dbReference>
<organism evidence="2 3">
    <name type="scientific">Candidatus Nitrosymbiomonas proteolyticus</name>
    <dbReference type="NCBI Taxonomy" id="2608984"/>
    <lineage>
        <taxon>Bacteria</taxon>
        <taxon>Bacillati</taxon>
        <taxon>Armatimonadota</taxon>
        <taxon>Armatimonadota incertae sedis</taxon>
        <taxon>Candidatus Nitrosymbiomonas</taxon>
    </lineage>
</organism>
<accession>A0A809RJ39</accession>
<dbReference type="Gene3D" id="2.60.120.1440">
    <property type="match status" value="1"/>
</dbReference>
<dbReference type="Pfam" id="PF04773">
    <property type="entry name" value="FecR"/>
    <property type="match status" value="1"/>
</dbReference>